<organism evidence="1 2">
    <name type="scientific">Streptomyces triticirhizae</name>
    <dbReference type="NCBI Taxonomy" id="2483353"/>
    <lineage>
        <taxon>Bacteria</taxon>
        <taxon>Bacillati</taxon>
        <taxon>Actinomycetota</taxon>
        <taxon>Actinomycetes</taxon>
        <taxon>Kitasatosporales</taxon>
        <taxon>Streptomycetaceae</taxon>
        <taxon>Streptomyces</taxon>
    </lineage>
</organism>
<reference evidence="1 2" key="1">
    <citation type="submission" date="2018-10" db="EMBL/GenBank/DDBJ databases">
        <title>Isolation, diversity and antifungal activity of actinobacteria from wheat.</title>
        <authorList>
            <person name="Han C."/>
        </authorList>
    </citation>
    <scope>NUCLEOTIDE SEQUENCE [LARGE SCALE GENOMIC DNA]</scope>
    <source>
        <strain evidence="1 2">NEAU-YY642</strain>
    </source>
</reference>
<dbReference type="Proteomes" id="UP000278673">
    <property type="component" value="Unassembled WGS sequence"/>
</dbReference>
<evidence type="ECO:0000313" key="1">
    <source>
        <dbReference type="EMBL" id="RMI39753.1"/>
    </source>
</evidence>
<dbReference type="AlphaFoldDB" id="A0A3M2LT46"/>
<evidence type="ECO:0000313" key="2">
    <source>
        <dbReference type="Proteomes" id="UP000278673"/>
    </source>
</evidence>
<dbReference type="RefSeq" id="WP_122184249.1">
    <property type="nucleotide sequence ID" value="NZ_RFFJ01000068.1"/>
</dbReference>
<proteinExistence type="predicted"/>
<gene>
    <name evidence="1" type="ORF">EBN88_14275</name>
</gene>
<accession>A0A3M2LT46</accession>
<name>A0A3M2LT46_9ACTN</name>
<protein>
    <submittedName>
        <fullName evidence="1">Uncharacterized protein</fullName>
    </submittedName>
</protein>
<sequence length="91" mass="10321">MAQKPTFRASHTTVIDQRPVGARRSISIREARAEISRARRCRTATVQVHETTDRDGKAMHIAHVMFEPGTWDDTPQVTDIFEIPTEAFTTL</sequence>
<comment type="caution">
    <text evidence="1">The sequence shown here is derived from an EMBL/GenBank/DDBJ whole genome shotgun (WGS) entry which is preliminary data.</text>
</comment>
<dbReference type="EMBL" id="RFFJ01000068">
    <property type="protein sequence ID" value="RMI39753.1"/>
    <property type="molecule type" value="Genomic_DNA"/>
</dbReference>
<keyword evidence="2" id="KW-1185">Reference proteome</keyword>